<dbReference type="CTD" id="9801586"/>
<keyword evidence="7" id="KW-1185">Reference proteome</keyword>
<evidence type="ECO:0000313" key="7">
    <source>
        <dbReference type="Proteomes" id="UP000008281"/>
    </source>
</evidence>
<protein>
    <recommendedName>
        <fullName evidence="5">SAC domain-containing protein</fullName>
    </recommendedName>
</protein>
<feature type="compositionally biased region" description="Basic and acidic residues" evidence="4">
    <location>
        <begin position="730"/>
        <end position="744"/>
    </location>
</feature>
<dbReference type="OMA" id="KRKCCAH"/>
<dbReference type="FunCoup" id="E3LY99">
    <property type="interactions" value="2774"/>
</dbReference>
<feature type="domain" description="SAC" evidence="5">
    <location>
        <begin position="164"/>
        <end position="537"/>
    </location>
</feature>
<dbReference type="InterPro" id="IPR002013">
    <property type="entry name" value="SAC_dom"/>
</dbReference>
<accession>E3LY99</accession>
<sequence length="918" mass="106357">MSVCFSKTRKNHRMPCRLRKITVYETKSRFYIIGCDSTGSRYNVLKIDRIDPKALITGEPEYDYTREEILELLATISDGSSVVYRSSSKKGTKSGLVERATNAFGILGVVRFVEGYYLIIITRAHAVATLGYHPVYKIVEVAMIPIAMDGVSTSSEEQKYVKLFQSVDLSTDFYFSYSYDLSRTFQENALRSDWSNNGQRRLEADDKFIWNSFLLEPLRKNLISERWFVEIVHGYVRQEYIFLPIGRISLTIIGRRSTKYAGTRFLKRGANPLGHVANYVETEQIVWDMASSGNVANGRFSSFVQMRGSVPMRWSQDPSTRGVVGKPLILIDNHEPHAQTAASHFRDIRNKYGDPIVIMNLIKRNEKRRHEGVLHTQFLKNIEYLNQFLDDSEKLCYLSFDVARCNKAANAMPSINVLNVMEDISMKSILKNGWFQSFPLSESMKIRPREGFDTLDARHSQDGRFMIQHGICRTNCVDCLDRTNVAQFVIAKVALGCQLCALGILDEPSLSLQSEVCRLLEDMFDEHGDTMALQYAGSQLVHSIKTYKKTAAFQERRRDVFQTLSRYYSNTFNDWDKQMAINLFLGMFRPKITSIKNLWDLTSDYNLHFPYSLKIRTDYCAWTLTEKQLDDLVFLEYDEKENQDGYVEIRSLESVDGRRGSEGSEYRTLQFSSDEDFRDYHRTYEFTSLDDRIGRLFSIENRAIQVDGINEEPTTHAQFLKLWKTSETKEKETKKPAKKEKEEKESDDEDDEEGNSTQWSDVVEAQQEWYDLVNRPGNVASSKTISPLKREPTPPRSLKNRRSLLSTGLLFAKDIYNLDHLKTQPEERKYYEKYAVTAFKCNIRDWESVKPTLLSEFKLNPELEARRPTFFTADDCYRSEPPEVSGNSERFYNKSAQPLTTECSNRDYEFFSKYMEAR</sequence>
<dbReference type="KEGG" id="crq:GCK72_000997"/>
<dbReference type="eggNOG" id="KOG1888">
    <property type="taxonomic scope" value="Eukaryota"/>
</dbReference>
<dbReference type="PANTHER" id="PTHR45738:SF5">
    <property type="entry name" value="POLYPHOSPHOINOSITIDE PHOSPHATASE"/>
    <property type="match status" value="1"/>
</dbReference>
<keyword evidence="2" id="KW-0378">Hydrolase</keyword>
<evidence type="ECO:0000256" key="3">
    <source>
        <dbReference type="ARBA" id="ARBA00023136"/>
    </source>
</evidence>
<dbReference type="HOGENOM" id="CLU_003016_0_3_1"/>
<feature type="region of interest" description="Disordered" evidence="4">
    <location>
        <begin position="730"/>
        <end position="760"/>
    </location>
</feature>
<dbReference type="AlphaFoldDB" id="E3LY99"/>
<dbReference type="GeneID" id="9801586"/>
<proteinExistence type="predicted"/>
<comment type="subcellular location">
    <subcellularLocation>
        <location evidence="1">Endomembrane system</location>
    </subcellularLocation>
</comment>
<feature type="region of interest" description="Disordered" evidence="4">
    <location>
        <begin position="776"/>
        <end position="800"/>
    </location>
</feature>
<dbReference type="GO" id="GO:0043813">
    <property type="term" value="F:phosphatidylinositol-3,5-bisphosphate 5-phosphatase activity"/>
    <property type="evidence" value="ECO:0007669"/>
    <property type="project" value="InterPro"/>
</dbReference>
<organism evidence="7">
    <name type="scientific">Caenorhabditis remanei</name>
    <name type="common">Caenorhabditis vulgaris</name>
    <dbReference type="NCBI Taxonomy" id="31234"/>
    <lineage>
        <taxon>Eukaryota</taxon>
        <taxon>Metazoa</taxon>
        <taxon>Ecdysozoa</taxon>
        <taxon>Nematoda</taxon>
        <taxon>Chromadorea</taxon>
        <taxon>Rhabditida</taxon>
        <taxon>Rhabditina</taxon>
        <taxon>Rhabditomorpha</taxon>
        <taxon>Rhabditoidea</taxon>
        <taxon>Rhabditidae</taxon>
        <taxon>Peloderinae</taxon>
        <taxon>Caenorhabditis</taxon>
    </lineage>
</organism>
<dbReference type="STRING" id="31234.E3LY99"/>
<dbReference type="OrthoDB" id="405996at2759"/>
<evidence type="ECO:0000256" key="1">
    <source>
        <dbReference type="ARBA" id="ARBA00004308"/>
    </source>
</evidence>
<name>E3LY99_CAERE</name>
<dbReference type="Pfam" id="PF02383">
    <property type="entry name" value="Syja_N"/>
    <property type="match status" value="1"/>
</dbReference>
<dbReference type="InParanoid" id="E3LY99"/>
<gene>
    <name evidence="6" type="ORF">CRE_03999</name>
</gene>
<dbReference type="InterPro" id="IPR043573">
    <property type="entry name" value="Fig4-like"/>
</dbReference>
<dbReference type="PROSITE" id="PS50275">
    <property type="entry name" value="SAC"/>
    <property type="match status" value="1"/>
</dbReference>
<feature type="compositionally biased region" description="Acidic residues" evidence="4">
    <location>
        <begin position="745"/>
        <end position="754"/>
    </location>
</feature>
<evidence type="ECO:0000256" key="4">
    <source>
        <dbReference type="SAM" id="MobiDB-lite"/>
    </source>
</evidence>
<keyword evidence="3" id="KW-0472">Membrane</keyword>
<dbReference type="Proteomes" id="UP000008281">
    <property type="component" value="Unassembled WGS sequence"/>
</dbReference>
<reference evidence="6" key="1">
    <citation type="submission" date="2007-07" db="EMBL/GenBank/DDBJ databases">
        <title>PCAP assembly of the Caenorhabditis remanei genome.</title>
        <authorList>
            <consortium name="The Caenorhabditis remanei Sequencing Consortium"/>
            <person name="Wilson R.K."/>
        </authorList>
    </citation>
    <scope>NUCLEOTIDE SEQUENCE [LARGE SCALE GENOMIC DNA]</scope>
    <source>
        <strain evidence="6">PB4641</strain>
    </source>
</reference>
<dbReference type="GO" id="GO:0012505">
    <property type="term" value="C:endomembrane system"/>
    <property type="evidence" value="ECO:0007669"/>
    <property type="project" value="UniProtKB-SubCell"/>
</dbReference>
<evidence type="ECO:0000313" key="6">
    <source>
        <dbReference type="EMBL" id="EFO84855.1"/>
    </source>
</evidence>
<evidence type="ECO:0000256" key="2">
    <source>
        <dbReference type="ARBA" id="ARBA00022801"/>
    </source>
</evidence>
<dbReference type="GO" id="GO:0046856">
    <property type="term" value="P:phosphatidylinositol dephosphorylation"/>
    <property type="evidence" value="ECO:0007669"/>
    <property type="project" value="InterPro"/>
</dbReference>
<dbReference type="EMBL" id="DS268418">
    <property type="protein sequence ID" value="EFO84855.1"/>
    <property type="molecule type" value="Genomic_DNA"/>
</dbReference>
<dbReference type="PANTHER" id="PTHR45738">
    <property type="entry name" value="POLYPHOSPHOINOSITIDE PHOSPHATASE"/>
    <property type="match status" value="1"/>
</dbReference>
<evidence type="ECO:0000259" key="5">
    <source>
        <dbReference type="PROSITE" id="PS50275"/>
    </source>
</evidence>